<organism evidence="2 3">
    <name type="scientific">Jiella sonneratiae</name>
    <dbReference type="NCBI Taxonomy" id="2816856"/>
    <lineage>
        <taxon>Bacteria</taxon>
        <taxon>Pseudomonadati</taxon>
        <taxon>Pseudomonadota</taxon>
        <taxon>Alphaproteobacteria</taxon>
        <taxon>Hyphomicrobiales</taxon>
        <taxon>Aurantimonadaceae</taxon>
        <taxon>Jiella</taxon>
    </lineage>
</organism>
<feature type="transmembrane region" description="Helical" evidence="1">
    <location>
        <begin position="23"/>
        <end position="50"/>
    </location>
</feature>
<feature type="transmembrane region" description="Helical" evidence="1">
    <location>
        <begin position="338"/>
        <end position="355"/>
    </location>
</feature>
<keyword evidence="1" id="KW-0812">Transmembrane</keyword>
<sequence>MTLTSTARQSHPLGSLAALASPPLILCVIAAILVFLLVLPLTVPIGAMYWDLFIYFDAANRIFTGQVPGVDFFTPVGPLGYWLFAFVERLFPHGQPLLVAQWSLFLVTGPLIGLVAAEVDRRSRGLALALLLPFLVFQLLPFNVTEYYSFPSVDGFGIYNRQITEILYVLAAGLLFVRSWRVMLAVVAGTMLALFLTKVTGFIGGGLLCAVALLARRIDLRLAAATAAIFLAVLAVLEVSLGIVSAYVGDIAALLAMNEDSLLPRFLQAASIHFRVFGPLALLMLTLAVLDGRSLLGAATALLRSPSRERLAGLVDRPIVWLGASIFAALFVETQNTGGQGFIFVWPALLFVWTGRGALSGRRLAVLAILIAASSLPYLAEVTSRAARAFVGQIHYQQLANEHLGPLGQVSQRSEIIHHAEVMKAIYAAHPATYEAIADAGELPDFTLYTAPDFQLTWLMTVDEAVGAIKAFEAAHGVHFDTIMNLNFTNPFPFLLGRQAPHGIAIGADPYRAVPDPDGAVLSAVRATDLVLYPRCPVTGANRKLRDLYETALQEKAKIALTPCWDAYVSPAVAAMAEPARSESGTKVAGMPQRQ</sequence>
<proteinExistence type="predicted"/>
<dbReference type="Proteomes" id="UP000664288">
    <property type="component" value="Unassembled WGS sequence"/>
</dbReference>
<protein>
    <recommendedName>
        <fullName evidence="4">Glycosyltransferase RgtA/B/C/D-like domain-containing protein</fullName>
    </recommendedName>
</protein>
<name>A0ABS3J6H6_9HYPH</name>
<dbReference type="RefSeq" id="WP_207350820.1">
    <property type="nucleotide sequence ID" value="NZ_JAFMPY010000009.1"/>
</dbReference>
<keyword evidence="1" id="KW-0472">Membrane</keyword>
<evidence type="ECO:0008006" key="4">
    <source>
        <dbReference type="Google" id="ProtNLM"/>
    </source>
</evidence>
<evidence type="ECO:0000313" key="2">
    <source>
        <dbReference type="EMBL" id="MBO0904181.1"/>
    </source>
</evidence>
<accession>A0ABS3J6H6</accession>
<keyword evidence="1" id="KW-1133">Transmembrane helix</keyword>
<feature type="transmembrane region" description="Helical" evidence="1">
    <location>
        <begin position="182"/>
        <end position="215"/>
    </location>
</feature>
<evidence type="ECO:0000313" key="3">
    <source>
        <dbReference type="Proteomes" id="UP000664288"/>
    </source>
</evidence>
<feature type="transmembrane region" description="Helical" evidence="1">
    <location>
        <begin position="311"/>
        <end position="332"/>
    </location>
</feature>
<reference evidence="2 3" key="1">
    <citation type="submission" date="2021-03" db="EMBL/GenBank/DDBJ databases">
        <title>Whole genome sequence of Jiella sp. MQZ13P-4.</title>
        <authorList>
            <person name="Tuo L."/>
        </authorList>
    </citation>
    <scope>NUCLEOTIDE SEQUENCE [LARGE SCALE GENOMIC DNA]</scope>
    <source>
        <strain evidence="2 3">MQZ13P-4</strain>
    </source>
</reference>
<feature type="transmembrane region" description="Helical" evidence="1">
    <location>
        <begin position="126"/>
        <end position="144"/>
    </location>
</feature>
<feature type="transmembrane region" description="Helical" evidence="1">
    <location>
        <begin position="364"/>
        <end position="380"/>
    </location>
</feature>
<feature type="transmembrane region" description="Helical" evidence="1">
    <location>
        <begin position="62"/>
        <end position="87"/>
    </location>
</feature>
<feature type="transmembrane region" description="Helical" evidence="1">
    <location>
        <begin position="222"/>
        <end position="249"/>
    </location>
</feature>
<keyword evidence="3" id="KW-1185">Reference proteome</keyword>
<feature type="transmembrane region" description="Helical" evidence="1">
    <location>
        <begin position="99"/>
        <end position="119"/>
    </location>
</feature>
<evidence type="ECO:0000256" key="1">
    <source>
        <dbReference type="SAM" id="Phobius"/>
    </source>
</evidence>
<feature type="transmembrane region" description="Helical" evidence="1">
    <location>
        <begin position="269"/>
        <end position="290"/>
    </location>
</feature>
<comment type="caution">
    <text evidence="2">The sequence shown here is derived from an EMBL/GenBank/DDBJ whole genome shotgun (WGS) entry which is preliminary data.</text>
</comment>
<gene>
    <name evidence="2" type="ORF">J1C47_11045</name>
</gene>
<dbReference type="EMBL" id="JAFMPY010000009">
    <property type="protein sequence ID" value="MBO0904181.1"/>
    <property type="molecule type" value="Genomic_DNA"/>
</dbReference>